<proteinExistence type="predicted"/>
<name>A0A8J5UMG8_FUSOX</name>
<sequence>MSAWSSFLAGVAAAADILPLCVPCEPSHRRYMPRDRRPSQQQQTRCRGEQIDSHSQVGHVSFMPRQPLVSPQVDVNRPCLKLLGQFAGKPNLSPTRYIHPASYSQLFSYVHDHLALPPEDPRRTTMTSSGDRYARDASGFSSPDANITQSHARQAPQPQRQTPAPQDVMLHQHLLQTQHSGTAYYPYQSRSYQQTASSQGALGYTYAPTNQPAYQGSRITPGSNDTPGDQYQVNLPGAQHSLDDPRQRTTDFVNGQQIRTESSPDEAEQNGIRRGTNTISQFDNQFTRTVDTSTSANNAQRDERYPQYNRQSYLGYPRTLDYCGQNDSSSHPQR</sequence>
<accession>A0A8J5UMG8</accession>
<reference evidence="2" key="1">
    <citation type="submission" date="2021-04" db="EMBL/GenBank/DDBJ databases">
        <title>First draft genome resource for Brassicaceae pathogens Fusarium oxysporum f. sp. raphani and Fusarium oxysporum f. sp. rapae.</title>
        <authorList>
            <person name="Asai S."/>
        </authorList>
    </citation>
    <scope>NUCLEOTIDE SEQUENCE</scope>
    <source>
        <strain evidence="2">Tf1262</strain>
    </source>
</reference>
<dbReference type="EMBL" id="JAELUR010000005">
    <property type="protein sequence ID" value="KAG7431032.1"/>
    <property type="molecule type" value="Genomic_DNA"/>
</dbReference>
<dbReference type="AlphaFoldDB" id="A0A8J5UMG8"/>
<feature type="compositionally biased region" description="Low complexity" evidence="1">
    <location>
        <begin position="152"/>
        <end position="164"/>
    </location>
</feature>
<evidence type="ECO:0000313" key="2">
    <source>
        <dbReference type="EMBL" id="KAG7431032.1"/>
    </source>
</evidence>
<evidence type="ECO:0000256" key="1">
    <source>
        <dbReference type="SAM" id="MobiDB-lite"/>
    </source>
</evidence>
<protein>
    <submittedName>
        <fullName evidence="2">Uncharacterized protein</fullName>
    </submittedName>
</protein>
<comment type="caution">
    <text evidence="2">The sequence shown here is derived from an EMBL/GenBank/DDBJ whole genome shotgun (WGS) entry which is preliminary data.</text>
</comment>
<dbReference type="Proteomes" id="UP000693942">
    <property type="component" value="Unassembled WGS sequence"/>
</dbReference>
<feature type="compositionally biased region" description="Polar residues" evidence="1">
    <location>
        <begin position="139"/>
        <end position="151"/>
    </location>
</feature>
<feature type="region of interest" description="Disordered" evidence="1">
    <location>
        <begin position="29"/>
        <end position="51"/>
    </location>
</feature>
<gene>
    <name evidence="2" type="ORF">Forpi1262_v007784</name>
</gene>
<feature type="region of interest" description="Disordered" evidence="1">
    <location>
        <begin position="258"/>
        <end position="278"/>
    </location>
</feature>
<feature type="region of interest" description="Disordered" evidence="1">
    <location>
        <begin position="118"/>
        <end position="164"/>
    </location>
</feature>
<feature type="region of interest" description="Disordered" evidence="1">
    <location>
        <begin position="208"/>
        <end position="230"/>
    </location>
</feature>
<evidence type="ECO:0000313" key="3">
    <source>
        <dbReference type="Proteomes" id="UP000693942"/>
    </source>
</evidence>
<feature type="compositionally biased region" description="Basic and acidic residues" evidence="1">
    <location>
        <begin position="29"/>
        <end position="38"/>
    </location>
</feature>
<organism evidence="2 3">
    <name type="scientific">Fusarium oxysporum f. sp. raphani</name>
    <dbReference type="NCBI Taxonomy" id="96318"/>
    <lineage>
        <taxon>Eukaryota</taxon>
        <taxon>Fungi</taxon>
        <taxon>Dikarya</taxon>
        <taxon>Ascomycota</taxon>
        <taxon>Pezizomycotina</taxon>
        <taxon>Sordariomycetes</taxon>
        <taxon>Hypocreomycetidae</taxon>
        <taxon>Hypocreales</taxon>
        <taxon>Nectriaceae</taxon>
        <taxon>Fusarium</taxon>
        <taxon>Fusarium oxysporum species complex</taxon>
    </lineage>
</organism>